<dbReference type="OrthoDB" id="428346at2759"/>
<protein>
    <submittedName>
        <fullName evidence="1">Uncharacterized protein</fullName>
    </submittedName>
</protein>
<evidence type="ECO:0000313" key="2">
    <source>
        <dbReference type="Proteomes" id="UP000507470"/>
    </source>
</evidence>
<proteinExistence type="predicted"/>
<dbReference type="Proteomes" id="UP000507470">
    <property type="component" value="Unassembled WGS sequence"/>
</dbReference>
<dbReference type="InterPro" id="IPR004951">
    <property type="entry name" value="DUF268_CAE_spp"/>
</dbReference>
<dbReference type="EMBL" id="CACVKT020005206">
    <property type="protein sequence ID" value="CAC5393653.1"/>
    <property type="molecule type" value="Genomic_DNA"/>
</dbReference>
<organism evidence="1 2">
    <name type="scientific">Mytilus coruscus</name>
    <name type="common">Sea mussel</name>
    <dbReference type="NCBI Taxonomy" id="42192"/>
    <lineage>
        <taxon>Eukaryota</taxon>
        <taxon>Metazoa</taxon>
        <taxon>Spiralia</taxon>
        <taxon>Lophotrochozoa</taxon>
        <taxon>Mollusca</taxon>
        <taxon>Bivalvia</taxon>
        <taxon>Autobranchia</taxon>
        <taxon>Pteriomorphia</taxon>
        <taxon>Mytilida</taxon>
        <taxon>Mytiloidea</taxon>
        <taxon>Mytilidae</taxon>
        <taxon>Mytilinae</taxon>
        <taxon>Mytilus</taxon>
    </lineage>
</organism>
<dbReference type="AlphaFoldDB" id="A0A6J8CB65"/>
<keyword evidence="2" id="KW-1185">Reference proteome</keyword>
<accession>A0A6J8CB65</accession>
<sequence>MLIQFNMHFTNIAEGIVGNRLRNDDEGPSFDVLNRFVKSKFTHIHGNTPFKIPMYRGAKIDMSLYACTFKRIAKVSVYIFLVLIAWKCLGNIYTKTNFYEKNQVLDYMDRKSNFRPTSSTETFDLSPIELIRQDCGELCDTDRPGTPGPFFDHMTAKINCNALFTNEYIDREHGQKKAPKEIPKVLWNEFTMNNRLEVVSYYFDEHSLGKRKHISVPVWTESEINGLISKAKKGRLVGNYGVNNTNALRDGLKHAPGVKNGRVLVIGSVKPWAEACVLEAGAREIVTLEYGKIVSHIPNVKTMVPYEFRMAYLNKTLGEFDAVVTFSSVEHSGLGRYGDALNPWGDIIAVARGWCVTKEGGSLTIGVEYNNNQDYIRFNADRCYGKIRYPYLATNWKQFYRGYSGKGIQRVHVFTK</sequence>
<dbReference type="Pfam" id="PF03269">
    <property type="entry name" value="DUF268"/>
    <property type="match status" value="1"/>
</dbReference>
<evidence type="ECO:0000313" key="1">
    <source>
        <dbReference type="EMBL" id="CAC5393653.1"/>
    </source>
</evidence>
<gene>
    <name evidence="1" type="ORF">MCOR_28498</name>
</gene>
<name>A0A6J8CB65_MYTCO</name>
<reference evidence="1 2" key="1">
    <citation type="submission" date="2020-06" db="EMBL/GenBank/DDBJ databases">
        <authorList>
            <person name="Li R."/>
            <person name="Bekaert M."/>
        </authorList>
    </citation>
    <scope>NUCLEOTIDE SEQUENCE [LARGE SCALE GENOMIC DNA]</scope>
    <source>
        <strain evidence="2">wild</strain>
    </source>
</reference>